<feature type="domain" description="RecF/RecN/SMC N-terminal" evidence="1">
    <location>
        <begin position="18"/>
        <end position="349"/>
    </location>
</feature>
<dbReference type="AlphaFoldDB" id="A0A7C2P2S4"/>
<gene>
    <name evidence="2" type="ORF">ENQ77_01655</name>
</gene>
<reference evidence="2" key="1">
    <citation type="journal article" date="2020" name="mSystems">
        <title>Genome- and Community-Level Interaction Insights into Carbon Utilization and Element Cycling Functions of Hydrothermarchaeota in Hydrothermal Sediment.</title>
        <authorList>
            <person name="Zhou Z."/>
            <person name="Liu Y."/>
            <person name="Xu W."/>
            <person name="Pan J."/>
            <person name="Luo Z.H."/>
            <person name="Li M."/>
        </authorList>
    </citation>
    <scope>NUCLEOTIDE SEQUENCE [LARGE SCALE GENOMIC DNA]</scope>
    <source>
        <strain evidence="2">SpSt-34</strain>
    </source>
</reference>
<keyword evidence="2" id="KW-0067">ATP-binding</keyword>
<protein>
    <submittedName>
        <fullName evidence="2">ATP-binding cassette domain-containing protein</fullName>
    </submittedName>
</protein>
<evidence type="ECO:0000259" key="1">
    <source>
        <dbReference type="Pfam" id="PF02463"/>
    </source>
</evidence>
<dbReference type="Gene3D" id="3.40.50.300">
    <property type="entry name" value="P-loop containing nucleotide triphosphate hydrolases"/>
    <property type="match status" value="1"/>
</dbReference>
<dbReference type="PANTHER" id="PTHR32182">
    <property type="entry name" value="DNA REPLICATION AND REPAIR PROTEIN RECF"/>
    <property type="match status" value="1"/>
</dbReference>
<keyword evidence="2" id="KW-0547">Nucleotide-binding</keyword>
<dbReference type="EMBL" id="DSOL01000043">
    <property type="protein sequence ID" value="HEN27376.1"/>
    <property type="molecule type" value="Genomic_DNA"/>
</dbReference>
<dbReference type="GO" id="GO:0006302">
    <property type="term" value="P:double-strand break repair"/>
    <property type="evidence" value="ECO:0007669"/>
    <property type="project" value="TreeGrafter"/>
</dbReference>
<dbReference type="Pfam" id="PF02463">
    <property type="entry name" value="SMC_N"/>
    <property type="match status" value="1"/>
</dbReference>
<accession>A0A7C2P2S4</accession>
<comment type="caution">
    <text evidence="2">The sequence shown here is derived from an EMBL/GenBank/DDBJ whole genome shotgun (WGS) entry which is preliminary data.</text>
</comment>
<dbReference type="InterPro" id="IPR003395">
    <property type="entry name" value="RecF/RecN/SMC_N"/>
</dbReference>
<name>A0A7C2P2S4_UNCW3</name>
<sequence length="499" mass="58744">MDKDDIRSTGEIKMKAGIKSFTVNGFKGFGNEITIDFTRKAKNLVLYGENGSGKTSLIEALKILYDSSVDEIDLEKYKNIFAGNSMKIKRNSMKIKIRTEYKKDISLKTKNERRKDERGKVREVLVASPKDYETGSKTYLEAIAKSTTILSYRELMRIYDIRTGEDFYAHFVKKIMAHYLIPPRYETSLIQELEDLEILKKSHPKAKKRIQQKEKTIKDEINKIFWGIKDKWNEYIRKLTGDDIEVECSIEKIGSLDFKIKWNGKDVRNIMNYLNEGRLNAVALGLFLSYYKKFNTSPYKLLLLDDVVIGLDMNLRLPLLEILKEDFEDEYQVIMTTFDENWFNLMKNYLDGSKWEFKRLIVRKTDNNSHPFVIALESSDYLEKAEKYHYEGDIPAAALYTRLEFEKLVSEYAEKKNLEIKFRRRISEIPINEIWNKVVQTLRGAKKLCKRIDTYKSILLNPSVHYDQRPKYSREVKYAIDVVKKLRDKIKEELNNKNV</sequence>
<dbReference type="InterPro" id="IPR027417">
    <property type="entry name" value="P-loop_NTPase"/>
</dbReference>
<dbReference type="GO" id="GO:0005524">
    <property type="term" value="F:ATP binding"/>
    <property type="evidence" value="ECO:0007669"/>
    <property type="project" value="UniProtKB-KW"/>
</dbReference>
<evidence type="ECO:0000313" key="2">
    <source>
        <dbReference type="EMBL" id="HEN27376.1"/>
    </source>
</evidence>
<dbReference type="SUPFAM" id="SSF52540">
    <property type="entry name" value="P-loop containing nucleoside triphosphate hydrolases"/>
    <property type="match status" value="1"/>
</dbReference>
<proteinExistence type="predicted"/>
<organism evidence="2">
    <name type="scientific">candidate division WOR-3 bacterium</name>
    <dbReference type="NCBI Taxonomy" id="2052148"/>
    <lineage>
        <taxon>Bacteria</taxon>
        <taxon>Bacteria division WOR-3</taxon>
    </lineage>
</organism>
<dbReference type="PANTHER" id="PTHR32182:SF0">
    <property type="entry name" value="DNA REPLICATION AND REPAIR PROTEIN RECF"/>
    <property type="match status" value="1"/>
</dbReference>
<dbReference type="GO" id="GO:0000731">
    <property type="term" value="P:DNA synthesis involved in DNA repair"/>
    <property type="evidence" value="ECO:0007669"/>
    <property type="project" value="TreeGrafter"/>
</dbReference>